<gene>
    <name evidence="1" type="ORF">SDC9_183302</name>
</gene>
<comment type="caution">
    <text evidence="1">The sequence shown here is derived from an EMBL/GenBank/DDBJ whole genome shotgun (WGS) entry which is preliminary data.</text>
</comment>
<sequence>MLRRGFIVRGLDTADGALYLVDTNGYICRFEEGDTYDGARIDAYWKTPMTDLDSKAVSKRLEELYLRGSGGILSVEALTESGTVYNERLMPGEGERILELGLTGDGRAFQLIFRNVNGSHFVIDGGVELILDAQRRIL</sequence>
<name>A0A645HAR2_9ZZZZ</name>
<accession>A0A645HAR2</accession>
<organism evidence="1">
    <name type="scientific">bioreactor metagenome</name>
    <dbReference type="NCBI Taxonomy" id="1076179"/>
    <lineage>
        <taxon>unclassified sequences</taxon>
        <taxon>metagenomes</taxon>
        <taxon>ecological metagenomes</taxon>
    </lineage>
</organism>
<proteinExistence type="predicted"/>
<dbReference type="EMBL" id="VSSQ01089607">
    <property type="protein sequence ID" value="MPN35800.1"/>
    <property type="molecule type" value="Genomic_DNA"/>
</dbReference>
<protein>
    <submittedName>
        <fullName evidence="1">Uncharacterized protein</fullName>
    </submittedName>
</protein>
<reference evidence="1" key="1">
    <citation type="submission" date="2019-08" db="EMBL/GenBank/DDBJ databases">
        <authorList>
            <person name="Kucharzyk K."/>
            <person name="Murdoch R.W."/>
            <person name="Higgins S."/>
            <person name="Loffler F."/>
        </authorList>
    </citation>
    <scope>NUCLEOTIDE SEQUENCE</scope>
</reference>
<dbReference type="AlphaFoldDB" id="A0A645HAR2"/>
<evidence type="ECO:0000313" key="1">
    <source>
        <dbReference type="EMBL" id="MPN35800.1"/>
    </source>
</evidence>